<organism evidence="1 2">
    <name type="scientific">Diploptera punctata</name>
    <name type="common">Pacific beetle cockroach</name>
    <dbReference type="NCBI Taxonomy" id="6984"/>
    <lineage>
        <taxon>Eukaryota</taxon>
        <taxon>Metazoa</taxon>
        <taxon>Ecdysozoa</taxon>
        <taxon>Arthropoda</taxon>
        <taxon>Hexapoda</taxon>
        <taxon>Insecta</taxon>
        <taxon>Pterygota</taxon>
        <taxon>Neoptera</taxon>
        <taxon>Polyneoptera</taxon>
        <taxon>Dictyoptera</taxon>
        <taxon>Blattodea</taxon>
        <taxon>Blaberoidea</taxon>
        <taxon>Blaberidae</taxon>
        <taxon>Diplopterinae</taxon>
        <taxon>Diploptera</taxon>
    </lineage>
</organism>
<gene>
    <name evidence="1" type="ORF">L9F63_016541</name>
</gene>
<feature type="non-terminal residue" evidence="1">
    <location>
        <position position="104"/>
    </location>
</feature>
<dbReference type="Proteomes" id="UP001233999">
    <property type="component" value="Unassembled WGS sequence"/>
</dbReference>
<sequence>ARTQLSREIASKREDSKVVLLFQEKETHTGTENFIKSTGFNPIGHKLAAFNNLTHRLACRSLTIHTLRSTHLHRLEFNWTLVKKWGENIWGRHTGIQVMETFSY</sequence>
<reference evidence="1" key="2">
    <citation type="submission" date="2023-05" db="EMBL/GenBank/DDBJ databases">
        <authorList>
            <person name="Fouks B."/>
        </authorList>
    </citation>
    <scope>NUCLEOTIDE SEQUENCE</scope>
    <source>
        <strain evidence="1">Stay&amp;Tobe</strain>
        <tissue evidence="1">Testes</tissue>
    </source>
</reference>
<keyword evidence="2" id="KW-1185">Reference proteome</keyword>
<protein>
    <submittedName>
        <fullName evidence="1">Uncharacterized protein</fullName>
    </submittedName>
</protein>
<reference evidence="1" key="1">
    <citation type="journal article" date="2023" name="IScience">
        <title>Live-bearing cockroach genome reveals convergent evolutionary mechanisms linked to viviparity in insects and beyond.</title>
        <authorList>
            <person name="Fouks B."/>
            <person name="Harrison M.C."/>
            <person name="Mikhailova A.A."/>
            <person name="Marchal E."/>
            <person name="English S."/>
            <person name="Carruthers M."/>
            <person name="Jennings E.C."/>
            <person name="Chiamaka E.L."/>
            <person name="Frigard R.A."/>
            <person name="Pippel M."/>
            <person name="Attardo G.M."/>
            <person name="Benoit J.B."/>
            <person name="Bornberg-Bauer E."/>
            <person name="Tobe S.S."/>
        </authorList>
    </citation>
    <scope>NUCLEOTIDE SEQUENCE</scope>
    <source>
        <strain evidence="1">Stay&amp;Tobe</strain>
    </source>
</reference>
<name>A0AAD8A121_DIPPU</name>
<comment type="caution">
    <text evidence="1">The sequence shown here is derived from an EMBL/GenBank/DDBJ whole genome shotgun (WGS) entry which is preliminary data.</text>
</comment>
<dbReference type="AlphaFoldDB" id="A0AAD8A121"/>
<dbReference type="EMBL" id="JASPKZ010004217">
    <property type="protein sequence ID" value="KAJ9590418.1"/>
    <property type="molecule type" value="Genomic_DNA"/>
</dbReference>
<accession>A0AAD8A121</accession>
<proteinExistence type="predicted"/>
<evidence type="ECO:0000313" key="2">
    <source>
        <dbReference type="Proteomes" id="UP001233999"/>
    </source>
</evidence>
<evidence type="ECO:0000313" key="1">
    <source>
        <dbReference type="EMBL" id="KAJ9590418.1"/>
    </source>
</evidence>
<feature type="non-terminal residue" evidence="1">
    <location>
        <position position="1"/>
    </location>
</feature>